<evidence type="ECO:0000313" key="2">
    <source>
        <dbReference type="Proteomes" id="UP000187406"/>
    </source>
</evidence>
<name>A0A1Q3C230_CEPFO</name>
<accession>A0A1Q3C230</accession>
<dbReference type="EMBL" id="BDDD01001210">
    <property type="protein sequence ID" value="GAV74245.1"/>
    <property type="molecule type" value="Genomic_DNA"/>
</dbReference>
<evidence type="ECO:0000313" key="1">
    <source>
        <dbReference type="EMBL" id="GAV74245.1"/>
    </source>
</evidence>
<reference evidence="2" key="1">
    <citation type="submission" date="2016-04" db="EMBL/GenBank/DDBJ databases">
        <title>Cephalotus genome sequencing.</title>
        <authorList>
            <person name="Fukushima K."/>
            <person name="Hasebe M."/>
            <person name="Fang X."/>
        </authorList>
    </citation>
    <scope>NUCLEOTIDE SEQUENCE [LARGE SCALE GENOMIC DNA]</scope>
    <source>
        <strain evidence="2">cv. St1</strain>
    </source>
</reference>
<protein>
    <submittedName>
        <fullName evidence="1">Zf-RVT domain-containing protein</fullName>
    </submittedName>
</protein>
<organism evidence="1 2">
    <name type="scientific">Cephalotus follicularis</name>
    <name type="common">Albany pitcher plant</name>
    <dbReference type="NCBI Taxonomy" id="3775"/>
    <lineage>
        <taxon>Eukaryota</taxon>
        <taxon>Viridiplantae</taxon>
        <taxon>Streptophyta</taxon>
        <taxon>Embryophyta</taxon>
        <taxon>Tracheophyta</taxon>
        <taxon>Spermatophyta</taxon>
        <taxon>Magnoliopsida</taxon>
        <taxon>eudicotyledons</taxon>
        <taxon>Gunneridae</taxon>
        <taxon>Pentapetalae</taxon>
        <taxon>rosids</taxon>
        <taxon>fabids</taxon>
        <taxon>Oxalidales</taxon>
        <taxon>Cephalotaceae</taxon>
        <taxon>Cephalotus</taxon>
    </lineage>
</organism>
<comment type="caution">
    <text evidence="1">The sequence shown here is derived from an EMBL/GenBank/DDBJ whole genome shotgun (WGS) entry which is preliminary data.</text>
</comment>
<dbReference type="PANTHER" id="PTHR33116">
    <property type="entry name" value="REVERSE TRANSCRIPTASE ZINC-BINDING DOMAIN-CONTAINING PROTEIN-RELATED-RELATED"/>
    <property type="match status" value="1"/>
</dbReference>
<gene>
    <name evidence="1" type="ORF">CFOL_v3_17725</name>
</gene>
<dbReference type="PANTHER" id="PTHR33116:SF78">
    <property type="entry name" value="OS12G0587133 PROTEIN"/>
    <property type="match status" value="1"/>
</dbReference>
<dbReference type="Proteomes" id="UP000187406">
    <property type="component" value="Unassembled WGS sequence"/>
</dbReference>
<dbReference type="InParanoid" id="A0A1Q3C230"/>
<dbReference type="OrthoDB" id="1622315at2759"/>
<keyword evidence="2" id="KW-1185">Reference proteome</keyword>
<dbReference type="AlphaFoldDB" id="A0A1Q3C230"/>
<proteinExistence type="predicted"/>
<sequence>MRDYLWARARGRKRSKVSWSQVCKPKDEGGLKLRRVVDCNKAAVMRLLWDIITDRLSLWVRWCKDEILKGRSLWLIEWKQSLSVTWKYILKLRTLVSANLVYSIGHNSTWSLWHDPWFQNCPLFARVGNRAIYNSGLPRNATLSEVIQDWRIGLVQSSLCPFGCGQQESIDHLFFHCPFTRSIWSKVLYLHNNTFPTAWNWDNIVTRALDHSIGNHFHLWMRRAGLAATVYHCWRERNNIIFRQTAASPSVLLARIILDVARKVAMCMSILDTPTNRSILGNWEIEESIFCHCSGDGSGLGGNGRR</sequence>